<keyword evidence="1" id="KW-0012">Acyltransferase</keyword>
<dbReference type="PANTHER" id="PTHR47489:SF2">
    <property type="entry name" value="GCN5-RELATED N-ACETYLTRANSFERASE 5, CHLOROPLASTIC"/>
    <property type="match status" value="1"/>
</dbReference>
<dbReference type="Proteomes" id="UP000245207">
    <property type="component" value="Unassembled WGS sequence"/>
</dbReference>
<reference evidence="1 2" key="1">
    <citation type="journal article" date="2018" name="Mol. Plant">
        <title>The genome of Artemisia annua provides insight into the evolution of Asteraceae family and artemisinin biosynthesis.</title>
        <authorList>
            <person name="Shen Q."/>
            <person name="Zhang L."/>
            <person name="Liao Z."/>
            <person name="Wang S."/>
            <person name="Yan T."/>
            <person name="Shi P."/>
            <person name="Liu M."/>
            <person name="Fu X."/>
            <person name="Pan Q."/>
            <person name="Wang Y."/>
            <person name="Lv Z."/>
            <person name="Lu X."/>
            <person name="Zhang F."/>
            <person name="Jiang W."/>
            <person name="Ma Y."/>
            <person name="Chen M."/>
            <person name="Hao X."/>
            <person name="Li L."/>
            <person name="Tang Y."/>
            <person name="Lv G."/>
            <person name="Zhou Y."/>
            <person name="Sun X."/>
            <person name="Brodelius P.E."/>
            <person name="Rose J.K.C."/>
            <person name="Tang K."/>
        </authorList>
    </citation>
    <scope>NUCLEOTIDE SEQUENCE [LARGE SCALE GENOMIC DNA]</scope>
    <source>
        <strain evidence="2">cv. Huhao1</strain>
        <tissue evidence="1">Leaf</tissue>
    </source>
</reference>
<dbReference type="GO" id="GO:0016746">
    <property type="term" value="F:acyltransferase activity"/>
    <property type="evidence" value="ECO:0007669"/>
    <property type="project" value="UniProtKB-KW"/>
</dbReference>
<sequence>MQLQQDCEDNGSYPTPGTIEVKFNWSEDEVPPFTPSPPRNAPYVNYLVVKKSLTGEDIGWHLVKASEELISNMSSVRKYLAEPELTLSVWKFFFRITLQYIVIFLSSVSFLKTQCIGWHLLKAYEELISQMSSARVVYLHCGMMDSAAFSMYSDEDTRAS</sequence>
<dbReference type="AlphaFoldDB" id="A0A2U1LWF3"/>
<dbReference type="PANTHER" id="PTHR47489">
    <property type="entry name" value="ACYL-COA N-ACYLTRANSFERASES (NAT) SUPERFAMILY PROTEIN"/>
    <property type="match status" value="1"/>
</dbReference>
<gene>
    <name evidence="1" type="ORF">CTI12_AA446550</name>
</gene>
<organism evidence="1 2">
    <name type="scientific">Artemisia annua</name>
    <name type="common">Sweet wormwood</name>
    <dbReference type="NCBI Taxonomy" id="35608"/>
    <lineage>
        <taxon>Eukaryota</taxon>
        <taxon>Viridiplantae</taxon>
        <taxon>Streptophyta</taxon>
        <taxon>Embryophyta</taxon>
        <taxon>Tracheophyta</taxon>
        <taxon>Spermatophyta</taxon>
        <taxon>Magnoliopsida</taxon>
        <taxon>eudicotyledons</taxon>
        <taxon>Gunneridae</taxon>
        <taxon>Pentapetalae</taxon>
        <taxon>asterids</taxon>
        <taxon>campanulids</taxon>
        <taxon>Asterales</taxon>
        <taxon>Asteraceae</taxon>
        <taxon>Asteroideae</taxon>
        <taxon>Anthemideae</taxon>
        <taxon>Artemisiinae</taxon>
        <taxon>Artemisia</taxon>
    </lineage>
</organism>
<comment type="caution">
    <text evidence="1">The sequence shown here is derived from an EMBL/GenBank/DDBJ whole genome shotgun (WGS) entry which is preliminary data.</text>
</comment>
<keyword evidence="2" id="KW-1185">Reference proteome</keyword>
<evidence type="ECO:0000313" key="1">
    <source>
        <dbReference type="EMBL" id="PWA53294.1"/>
    </source>
</evidence>
<dbReference type="STRING" id="35608.A0A2U1LWF3"/>
<keyword evidence="1" id="KW-0808">Transferase</keyword>
<accession>A0A2U1LWF3</accession>
<protein>
    <submittedName>
        <fullName evidence="1">Acyl-CoA N-acyltransferase</fullName>
    </submittedName>
</protein>
<proteinExistence type="predicted"/>
<name>A0A2U1LWF3_ARTAN</name>
<dbReference type="OrthoDB" id="2017234at2759"/>
<evidence type="ECO:0000313" key="2">
    <source>
        <dbReference type="Proteomes" id="UP000245207"/>
    </source>
</evidence>
<dbReference type="EMBL" id="PKPP01007467">
    <property type="protein sequence ID" value="PWA53294.1"/>
    <property type="molecule type" value="Genomic_DNA"/>
</dbReference>